<keyword evidence="1" id="KW-0805">Transcription regulation</keyword>
<evidence type="ECO:0000256" key="2">
    <source>
        <dbReference type="ARBA" id="ARBA00023125"/>
    </source>
</evidence>
<dbReference type="InterPro" id="IPR016032">
    <property type="entry name" value="Sig_transdc_resp-reg_C-effctor"/>
</dbReference>
<feature type="domain" description="HTH luxR-type" evidence="4">
    <location>
        <begin position="254"/>
        <end position="318"/>
    </location>
</feature>
<dbReference type="GO" id="GO:0006355">
    <property type="term" value="P:regulation of DNA-templated transcription"/>
    <property type="evidence" value="ECO:0007669"/>
    <property type="project" value="InterPro"/>
</dbReference>
<evidence type="ECO:0000313" key="6">
    <source>
        <dbReference type="Proteomes" id="UP000494182"/>
    </source>
</evidence>
<dbReference type="CDD" id="cd06170">
    <property type="entry name" value="LuxR_C_like"/>
    <property type="match status" value="1"/>
</dbReference>
<organism evidence="5 6">
    <name type="scientific">Burkholderia contaminans</name>
    <dbReference type="NCBI Taxonomy" id="488447"/>
    <lineage>
        <taxon>Bacteria</taxon>
        <taxon>Pseudomonadati</taxon>
        <taxon>Pseudomonadota</taxon>
        <taxon>Betaproteobacteria</taxon>
        <taxon>Burkholderiales</taxon>
        <taxon>Burkholderiaceae</taxon>
        <taxon>Burkholderia</taxon>
        <taxon>Burkholderia cepacia complex</taxon>
    </lineage>
</organism>
<dbReference type="PROSITE" id="PS00622">
    <property type="entry name" value="HTH_LUXR_1"/>
    <property type="match status" value="1"/>
</dbReference>
<dbReference type="InterPro" id="IPR036388">
    <property type="entry name" value="WH-like_DNA-bd_sf"/>
</dbReference>
<evidence type="ECO:0000256" key="1">
    <source>
        <dbReference type="ARBA" id="ARBA00023015"/>
    </source>
</evidence>
<evidence type="ECO:0000256" key="3">
    <source>
        <dbReference type="ARBA" id="ARBA00023163"/>
    </source>
</evidence>
<sequence>MLVSPFLIQAPNRALPFFPRVRFACGHHPTPAPPAADYNRRTSPPFPSIMRTWRLERPNLTGQLDVSRATRLVAAIGGNEPNAFAAEVLKLFDDALSVTQCTIFAYEFGNRPRTLSVADHRGGRYLRDVADTYARHFYALDGNQTIVSSAPRGTRRHDLLLHQQAGDEIDHEAYRAACYRGPDVSDRLSLLMQPNDASWLSINLYRAHRSGAFQPREIAEIEVLAPLIAQAAKHHYALAGAAQIGIPQRMLARLRSACPALSKRELDVLRGVLEGQTAQEIGETIGVKASSVVTYQKRAYRRLGISSQRQLFALCLQP</sequence>
<dbReference type="InterPro" id="IPR000792">
    <property type="entry name" value="Tscrpt_reg_LuxR_C"/>
</dbReference>
<dbReference type="Pfam" id="PF00196">
    <property type="entry name" value="GerE"/>
    <property type="match status" value="1"/>
</dbReference>
<evidence type="ECO:0000313" key="5">
    <source>
        <dbReference type="EMBL" id="VWD61969.1"/>
    </source>
</evidence>
<dbReference type="PANTHER" id="PTHR44688:SF16">
    <property type="entry name" value="DNA-BINDING TRANSCRIPTIONAL ACTIVATOR DEVR_DOSR"/>
    <property type="match status" value="1"/>
</dbReference>
<dbReference type="Gene3D" id="1.10.10.10">
    <property type="entry name" value="Winged helix-like DNA-binding domain superfamily/Winged helix DNA-binding domain"/>
    <property type="match status" value="1"/>
</dbReference>
<keyword evidence="3" id="KW-0804">Transcription</keyword>
<dbReference type="GO" id="GO:0003677">
    <property type="term" value="F:DNA binding"/>
    <property type="evidence" value="ECO:0007669"/>
    <property type="project" value="UniProtKB-KW"/>
</dbReference>
<proteinExistence type="predicted"/>
<name>A0A6P3C3F5_9BURK</name>
<dbReference type="PROSITE" id="PS50043">
    <property type="entry name" value="HTH_LUXR_2"/>
    <property type="match status" value="1"/>
</dbReference>
<dbReference type="PRINTS" id="PR00038">
    <property type="entry name" value="HTHLUXR"/>
</dbReference>
<dbReference type="SUPFAM" id="SSF46894">
    <property type="entry name" value="C-terminal effector domain of the bipartite response regulators"/>
    <property type="match status" value="1"/>
</dbReference>
<dbReference type="PANTHER" id="PTHR44688">
    <property type="entry name" value="DNA-BINDING TRANSCRIPTIONAL ACTIVATOR DEVR_DOSR"/>
    <property type="match status" value="1"/>
</dbReference>
<protein>
    <submittedName>
        <fullName evidence="5">LuxR family transcriptional regulator</fullName>
    </submittedName>
</protein>
<dbReference type="SMART" id="SM00421">
    <property type="entry name" value="HTH_LUXR"/>
    <property type="match status" value="1"/>
</dbReference>
<dbReference type="EMBL" id="CABVQT010000026">
    <property type="protein sequence ID" value="VWD61969.1"/>
    <property type="molecule type" value="Genomic_DNA"/>
</dbReference>
<reference evidence="5 6" key="1">
    <citation type="submission" date="2019-09" db="EMBL/GenBank/DDBJ databases">
        <authorList>
            <person name="Depoorter E."/>
        </authorList>
    </citation>
    <scope>NUCLEOTIDE SEQUENCE [LARGE SCALE GENOMIC DNA]</scope>
    <source>
        <strain evidence="5">R-71171</strain>
    </source>
</reference>
<accession>A0A6P3C3F5</accession>
<keyword evidence="2" id="KW-0238">DNA-binding</keyword>
<evidence type="ECO:0000259" key="4">
    <source>
        <dbReference type="PROSITE" id="PS50043"/>
    </source>
</evidence>
<dbReference type="AlphaFoldDB" id="A0A6P3C3F5"/>
<dbReference type="Proteomes" id="UP000494182">
    <property type="component" value="Unassembled WGS sequence"/>
</dbReference>
<gene>
    <name evidence="5" type="ORF">BCO71171_06737</name>
</gene>